<name>A0AAX4JQ77_9TREE</name>
<evidence type="ECO:0000313" key="1">
    <source>
        <dbReference type="EMBL" id="WWC87551.1"/>
    </source>
</evidence>
<reference evidence="1 2" key="1">
    <citation type="submission" date="2024-01" db="EMBL/GenBank/DDBJ databases">
        <title>Comparative genomics of Cryptococcus and Kwoniella reveals pathogenesis evolution and contrasting modes of karyotype evolution via chromosome fusion or intercentromeric recombination.</title>
        <authorList>
            <person name="Coelho M.A."/>
            <person name="David-Palma M."/>
            <person name="Shea T."/>
            <person name="Bowers K."/>
            <person name="McGinley-Smith S."/>
            <person name="Mohammad A.W."/>
            <person name="Gnirke A."/>
            <person name="Yurkov A.M."/>
            <person name="Nowrousian M."/>
            <person name="Sun S."/>
            <person name="Cuomo C.A."/>
            <person name="Heitman J."/>
        </authorList>
    </citation>
    <scope>NUCLEOTIDE SEQUENCE [LARGE SCALE GENOMIC DNA]</scope>
    <source>
        <strain evidence="1 2">CBS 6074</strain>
    </source>
</reference>
<keyword evidence="2" id="KW-1185">Reference proteome</keyword>
<gene>
    <name evidence="1" type="ORF">L201_002441</name>
</gene>
<dbReference type="AlphaFoldDB" id="A0AAX4JQ77"/>
<dbReference type="GeneID" id="91093113"/>
<dbReference type="Proteomes" id="UP001355207">
    <property type="component" value="Chromosome 3"/>
</dbReference>
<proteinExistence type="predicted"/>
<protein>
    <submittedName>
        <fullName evidence="1">Uncharacterized protein</fullName>
    </submittedName>
</protein>
<evidence type="ECO:0000313" key="2">
    <source>
        <dbReference type="Proteomes" id="UP001355207"/>
    </source>
</evidence>
<organism evidence="1 2">
    <name type="scientific">Kwoniella dendrophila CBS 6074</name>
    <dbReference type="NCBI Taxonomy" id="1295534"/>
    <lineage>
        <taxon>Eukaryota</taxon>
        <taxon>Fungi</taxon>
        <taxon>Dikarya</taxon>
        <taxon>Basidiomycota</taxon>
        <taxon>Agaricomycotina</taxon>
        <taxon>Tremellomycetes</taxon>
        <taxon>Tremellales</taxon>
        <taxon>Cryptococcaceae</taxon>
        <taxon>Kwoniella</taxon>
    </lineage>
</organism>
<dbReference type="RefSeq" id="XP_066074314.1">
    <property type="nucleotide sequence ID" value="XM_066218217.1"/>
</dbReference>
<dbReference type="EMBL" id="CP144100">
    <property type="protein sequence ID" value="WWC87551.1"/>
    <property type="molecule type" value="Genomic_DNA"/>
</dbReference>
<sequence>MLRLTTRRALPIIKPAFFGAGSRRIMSRRLDSTSASRTNTNTSIGLGDLVLFVLPTAVWCTIGFEVGYIKCLSDGMDKDMKQREEQAEERYKTSVLEKLDALKWSNGR</sequence>
<accession>A0AAX4JQ77</accession>